<sequence>MNIKQATGATITFEDLYKEKTYLITDFGAKPNEEPLMNTRAIQNAIESACLAGGGTVVIPNGDFKIYTIRLKSKVNLYLAKNAVLHAARTQITNSYQRQQGEGGNYDEPEINLYAGLQDHGHTYFSNSMIYGKELENVMIYGEGLIDGSRMDDKTGYREYVLQGGDPFDNPMRKEKGHIGEWFGNKAIALVRCKNIVLKGFSVLIGGHFAIIAEGVTNLLADHILVDTTRDAFDIDCCQNVTVRNSLFNSLTDDALVMKASYGAGAFIPTKNILIEDCMVCGYDAGSVYAGKFTKDKLVATDRCGPTARVKLGTESTCGYDLVTIKRVRFERSRGFALEAVDASDLSNIVFTDCVMDNISSSPIFIRVGERGRYPVTGNSEEEIVNAKIGNVRLDNTNWVLPNTKDYECYPAKRYVPSYNKDQKVTVDEKSSFCIVNQENPSHINYANIMEEDGAFYLIVYDEEQKKYLPDKSKQIPREELVLYANAVGKGEMPKVYNIEISNIKVTNADPRYPILLMGLTDAPIQNVSIKNIEVEYRGGMKMEHAIEQRQLNTNWKYVQYETKSSIQTLPWLVNTFFLKEEGLLPRVDWNQESKEWKDDPYNVPELPTVYPEPSNWGILPAYGLYARHVAGLKLSDIKLYYKVEDERHAIVLDDVNHVQICKLDAAVKEDVECIAIVTNHFKRHTNREYILNESYFTTRVESMQISEDVLIKEVIVNAPSPGTPKDRCYPYETLPIPQNGYTYKVPTDKYPLPQTVFRPFLAAMEEVIVRPKEELTLSLQIRYPAREAVMEEADSHIYNEELTQKEYVVKGIEKELKVYAENLPEGARFDGENYLLSWKPNINQVGDYEILIIIDDGFIKEKNKLSIKVKINK</sequence>
<dbReference type="InterPro" id="IPR012334">
    <property type="entry name" value="Pectin_lyas_fold"/>
</dbReference>
<organism evidence="1 2">
    <name type="scientific">Lachnotalea glycerini</name>
    <dbReference type="NCBI Taxonomy" id="1763509"/>
    <lineage>
        <taxon>Bacteria</taxon>
        <taxon>Bacillati</taxon>
        <taxon>Bacillota</taxon>
        <taxon>Clostridia</taxon>
        <taxon>Lachnospirales</taxon>
        <taxon>Lachnospiraceae</taxon>
        <taxon>Lachnotalea</taxon>
    </lineage>
</organism>
<reference evidence="1 2" key="1">
    <citation type="submission" date="2018-05" db="EMBL/GenBank/DDBJ databases">
        <title>Genomic Encyclopedia of Type Strains, Phase IV (KMG-IV): sequencing the most valuable type-strain genomes for metagenomic binning, comparative biology and taxonomic classification.</title>
        <authorList>
            <person name="Goeker M."/>
        </authorList>
    </citation>
    <scope>NUCLEOTIDE SEQUENCE [LARGE SCALE GENOMIC DNA]</scope>
    <source>
        <strain evidence="1 2">DSM 28816</strain>
    </source>
</reference>
<dbReference type="Gene3D" id="2.160.20.10">
    <property type="entry name" value="Single-stranded right-handed beta-helix, Pectin lyase-like"/>
    <property type="match status" value="2"/>
</dbReference>
<dbReference type="PANTHER" id="PTHR31339">
    <property type="entry name" value="PECTIN LYASE-RELATED"/>
    <property type="match status" value="1"/>
</dbReference>
<dbReference type="GO" id="GO:0016020">
    <property type="term" value="C:membrane"/>
    <property type="evidence" value="ECO:0007669"/>
    <property type="project" value="InterPro"/>
</dbReference>
<proteinExistence type="predicted"/>
<name>A0A318ER30_9FIRM</name>
<evidence type="ECO:0000313" key="2">
    <source>
        <dbReference type="Proteomes" id="UP000247523"/>
    </source>
</evidence>
<gene>
    <name evidence="1" type="ORF">C8E03_106145</name>
</gene>
<dbReference type="GO" id="GO:0005509">
    <property type="term" value="F:calcium ion binding"/>
    <property type="evidence" value="ECO:0007669"/>
    <property type="project" value="InterPro"/>
</dbReference>
<comment type="caution">
    <text evidence="1">The sequence shown here is derived from an EMBL/GenBank/DDBJ whole genome shotgun (WGS) entry which is preliminary data.</text>
</comment>
<evidence type="ECO:0000313" key="1">
    <source>
        <dbReference type="EMBL" id="PXV89494.1"/>
    </source>
</evidence>
<dbReference type="PANTHER" id="PTHR31339:SF9">
    <property type="entry name" value="PLASMIN AND FIBRONECTIN-BINDING PROTEIN A"/>
    <property type="match status" value="1"/>
</dbReference>
<accession>A0A318ER30</accession>
<dbReference type="SUPFAM" id="SSF49313">
    <property type="entry name" value="Cadherin-like"/>
    <property type="match status" value="1"/>
</dbReference>
<protein>
    <recommendedName>
        <fullName evidence="3">Pectate lyase-like protein</fullName>
    </recommendedName>
</protein>
<dbReference type="SUPFAM" id="SSF51126">
    <property type="entry name" value="Pectin lyase-like"/>
    <property type="match status" value="2"/>
</dbReference>
<dbReference type="RefSeq" id="WP_110291216.1">
    <property type="nucleotide sequence ID" value="NZ_QICS01000006.1"/>
</dbReference>
<dbReference type="InterPro" id="IPR015919">
    <property type="entry name" value="Cadherin-like_sf"/>
</dbReference>
<dbReference type="Proteomes" id="UP000247523">
    <property type="component" value="Unassembled WGS sequence"/>
</dbReference>
<dbReference type="AlphaFoldDB" id="A0A318ER30"/>
<dbReference type="EMBL" id="QICS01000006">
    <property type="protein sequence ID" value="PXV89494.1"/>
    <property type="molecule type" value="Genomic_DNA"/>
</dbReference>
<dbReference type="InterPro" id="IPR011050">
    <property type="entry name" value="Pectin_lyase_fold/virulence"/>
</dbReference>
<dbReference type="InterPro" id="IPR051801">
    <property type="entry name" value="GH28_Enzymes"/>
</dbReference>
<evidence type="ECO:0008006" key="3">
    <source>
        <dbReference type="Google" id="ProtNLM"/>
    </source>
</evidence>